<dbReference type="Gene3D" id="3.90.640.10">
    <property type="entry name" value="Actin, Chain A, domain 4"/>
    <property type="match status" value="1"/>
</dbReference>
<evidence type="ECO:0000256" key="1">
    <source>
        <dbReference type="SAM" id="MobiDB-lite"/>
    </source>
</evidence>
<feature type="region of interest" description="Disordered" evidence="1">
    <location>
        <begin position="1"/>
        <end position="42"/>
    </location>
</feature>
<name>A0A9P4L7S8_9PLEO</name>
<dbReference type="OrthoDB" id="2963168at2759"/>
<dbReference type="Proteomes" id="UP000800039">
    <property type="component" value="Unassembled WGS sequence"/>
</dbReference>
<dbReference type="AlphaFoldDB" id="A0A9P4L7S8"/>
<dbReference type="SUPFAM" id="SSF53067">
    <property type="entry name" value="Actin-like ATPase domain"/>
    <property type="match status" value="2"/>
</dbReference>
<keyword evidence="3" id="KW-1185">Reference proteome</keyword>
<dbReference type="CDD" id="cd10170">
    <property type="entry name" value="ASKHA_NBD_HSP70"/>
    <property type="match status" value="1"/>
</dbReference>
<dbReference type="PANTHER" id="PTHR42749:SF8">
    <property type="entry name" value="HSP70 FAMILY PROTEIN (AFU_ORTHOLOGUE AFUA_3G13740)"/>
    <property type="match status" value="1"/>
</dbReference>
<protein>
    <recommendedName>
        <fullName evidence="4">Actin-like ATPase domain-containing protein</fullName>
    </recommendedName>
</protein>
<dbReference type="EMBL" id="ML976616">
    <property type="protein sequence ID" value="KAF1845331.1"/>
    <property type="molecule type" value="Genomic_DNA"/>
</dbReference>
<evidence type="ECO:0000313" key="2">
    <source>
        <dbReference type="EMBL" id="KAF1845331.1"/>
    </source>
</evidence>
<dbReference type="PANTHER" id="PTHR42749">
    <property type="entry name" value="CELL SHAPE-DETERMINING PROTEIN MREB"/>
    <property type="match status" value="1"/>
</dbReference>
<gene>
    <name evidence="2" type="ORF">K460DRAFT_416606</name>
</gene>
<evidence type="ECO:0000313" key="3">
    <source>
        <dbReference type="Proteomes" id="UP000800039"/>
    </source>
</evidence>
<dbReference type="RefSeq" id="XP_040787894.1">
    <property type="nucleotide sequence ID" value="XM_040937820.1"/>
</dbReference>
<dbReference type="GeneID" id="63855070"/>
<evidence type="ECO:0008006" key="4">
    <source>
        <dbReference type="Google" id="ProtNLM"/>
    </source>
</evidence>
<organism evidence="2 3">
    <name type="scientific">Cucurbitaria berberidis CBS 394.84</name>
    <dbReference type="NCBI Taxonomy" id="1168544"/>
    <lineage>
        <taxon>Eukaryota</taxon>
        <taxon>Fungi</taxon>
        <taxon>Dikarya</taxon>
        <taxon>Ascomycota</taxon>
        <taxon>Pezizomycotina</taxon>
        <taxon>Dothideomycetes</taxon>
        <taxon>Pleosporomycetidae</taxon>
        <taxon>Pleosporales</taxon>
        <taxon>Pleosporineae</taxon>
        <taxon>Cucurbitariaceae</taxon>
        <taxon>Cucurbitaria</taxon>
    </lineage>
</organism>
<reference evidence="2" key="1">
    <citation type="submission" date="2020-01" db="EMBL/GenBank/DDBJ databases">
        <authorList>
            <consortium name="DOE Joint Genome Institute"/>
            <person name="Haridas S."/>
            <person name="Albert R."/>
            <person name="Binder M."/>
            <person name="Bloem J."/>
            <person name="Labutti K."/>
            <person name="Salamov A."/>
            <person name="Andreopoulos B."/>
            <person name="Baker S.E."/>
            <person name="Barry K."/>
            <person name="Bills G."/>
            <person name="Bluhm B.H."/>
            <person name="Cannon C."/>
            <person name="Castanera R."/>
            <person name="Culley D.E."/>
            <person name="Daum C."/>
            <person name="Ezra D."/>
            <person name="Gonzalez J.B."/>
            <person name="Henrissat B."/>
            <person name="Kuo A."/>
            <person name="Liang C."/>
            <person name="Lipzen A."/>
            <person name="Lutzoni F."/>
            <person name="Magnuson J."/>
            <person name="Mondo S."/>
            <person name="Nolan M."/>
            <person name="Ohm R."/>
            <person name="Pangilinan J."/>
            <person name="Park H.-J."/>
            <person name="Ramirez L."/>
            <person name="Alfaro M."/>
            <person name="Sun H."/>
            <person name="Tritt A."/>
            <person name="Yoshinaga Y."/>
            <person name="Zwiers L.-H."/>
            <person name="Turgeon B.G."/>
            <person name="Goodwin S.B."/>
            <person name="Spatafora J.W."/>
            <person name="Crous P.W."/>
            <person name="Grigoriev I.V."/>
        </authorList>
    </citation>
    <scope>NUCLEOTIDE SEQUENCE</scope>
    <source>
        <strain evidence="2">CBS 394.84</strain>
    </source>
</reference>
<feature type="compositionally biased region" description="Basic residues" evidence="1">
    <location>
        <begin position="1"/>
        <end position="11"/>
    </location>
</feature>
<dbReference type="Gene3D" id="3.30.420.40">
    <property type="match status" value="2"/>
</dbReference>
<proteinExistence type="predicted"/>
<comment type="caution">
    <text evidence="2">The sequence shown here is derived from an EMBL/GenBank/DDBJ whole genome shotgun (WGS) entry which is preliminary data.</text>
</comment>
<accession>A0A9P4L7S8</accession>
<sequence length="671" mass="75935">MSGQKRTRKRPNPTPSRSRTIDPVPGPERPAKRRSTIETTSNQPDFRLAIDFGTKYTTVACARGSGTGKAIFTIQEFPDDPTPHRADRQVPTEITYSQDRTQALKITYGYEIERQREFPDGDYVELGHVTNVKLLLDKSSYLKPMRKELMEVLKKLKAAQIIKKDEKVIFDLLVCYLQHTKDILRRDHGLDNGSKVEITFCVPVCWNPSANARMSACLQEAMRKVHLGVDNGGVCNLFMVNEAEAAATYTLTSTFYPPKGGEVFVLLDCGGGTTDVGVYTIGREYPFRLGREVTPATGVVCGSGDLNRRFREFSVQQLQKAQIPEKDTFETERIVDSDLMPRFENLVKRSFSLKAKKADRSPLYPFPIRGLQRVEGNSRIRDNSFVLSFEDMEKIFMPSLTTISNLMEKQISNALKYANVDKVALAGGFGDSPALKEAITDTLIRINETHKTNIKLLAAPSNTGAVGVATGALLRAQNKEYGPARVPCQSIGIYQHIRNEPHLYSDEVLDHDEDDWKVLIDGQRYIEKTIKWIIKVGEGEFEPVHEFEWEDLQVFHRLSNNWNAEHDLFASDVCTEDFYTRSHARNWGKTFYIGKVVFNLMPLKEHIELYVPKNGEDGEERFECKILIKMKLIDKHLDFTAYWPADGPHLITIKGCHKHINVVSAFASGTA</sequence>
<dbReference type="InterPro" id="IPR043129">
    <property type="entry name" value="ATPase_NBD"/>
</dbReference>